<evidence type="ECO:0000313" key="3">
    <source>
        <dbReference type="EMBL" id="KAF4628764.1"/>
    </source>
</evidence>
<dbReference type="InterPro" id="IPR013087">
    <property type="entry name" value="Znf_C2H2_type"/>
</dbReference>
<evidence type="ECO:0000259" key="2">
    <source>
        <dbReference type="PROSITE" id="PS00028"/>
    </source>
</evidence>
<dbReference type="OrthoDB" id="4369634at2759"/>
<reference evidence="3 4" key="1">
    <citation type="submission" date="2020-03" db="EMBL/GenBank/DDBJ databases">
        <title>Draft Genome Sequence of Cudoniella acicularis.</title>
        <authorList>
            <person name="Buettner E."/>
            <person name="Kellner H."/>
        </authorList>
    </citation>
    <scope>NUCLEOTIDE SEQUENCE [LARGE SCALE GENOMIC DNA]</scope>
    <source>
        <strain evidence="3 4">DSM 108380</strain>
    </source>
</reference>
<feature type="domain" description="C2H2-type" evidence="2">
    <location>
        <begin position="740"/>
        <end position="762"/>
    </location>
</feature>
<gene>
    <name evidence="3" type="ORF">G7Y89_g9393</name>
</gene>
<protein>
    <recommendedName>
        <fullName evidence="2">C2H2-type domain-containing protein</fullName>
    </recommendedName>
</protein>
<accession>A0A8H4RHJ4</accession>
<dbReference type="PROSITE" id="PS00028">
    <property type="entry name" value="ZINC_FINGER_C2H2_1"/>
    <property type="match status" value="1"/>
</dbReference>
<evidence type="ECO:0000256" key="1">
    <source>
        <dbReference type="SAM" id="MobiDB-lite"/>
    </source>
</evidence>
<comment type="caution">
    <text evidence="3">The sequence shown here is derived from an EMBL/GenBank/DDBJ whole genome shotgun (WGS) entry which is preliminary data.</text>
</comment>
<organism evidence="3 4">
    <name type="scientific">Cudoniella acicularis</name>
    <dbReference type="NCBI Taxonomy" id="354080"/>
    <lineage>
        <taxon>Eukaryota</taxon>
        <taxon>Fungi</taxon>
        <taxon>Dikarya</taxon>
        <taxon>Ascomycota</taxon>
        <taxon>Pezizomycotina</taxon>
        <taxon>Leotiomycetes</taxon>
        <taxon>Helotiales</taxon>
        <taxon>Tricladiaceae</taxon>
        <taxon>Cudoniella</taxon>
    </lineage>
</organism>
<dbReference type="SMART" id="SM00355">
    <property type="entry name" value="ZnF_C2H2"/>
    <property type="match status" value="3"/>
</dbReference>
<dbReference type="EMBL" id="JAAMPI010000765">
    <property type="protein sequence ID" value="KAF4628764.1"/>
    <property type="molecule type" value="Genomic_DNA"/>
</dbReference>
<name>A0A8H4RHJ4_9HELO</name>
<dbReference type="Proteomes" id="UP000566819">
    <property type="component" value="Unassembled WGS sequence"/>
</dbReference>
<proteinExistence type="predicted"/>
<feature type="region of interest" description="Disordered" evidence="1">
    <location>
        <begin position="874"/>
        <end position="898"/>
    </location>
</feature>
<dbReference type="AlphaFoldDB" id="A0A8H4RHJ4"/>
<evidence type="ECO:0000313" key="4">
    <source>
        <dbReference type="Proteomes" id="UP000566819"/>
    </source>
</evidence>
<keyword evidence="4" id="KW-1185">Reference proteome</keyword>
<sequence length="898" mass="101110">MEGLAEAFLEMPEGYNSDDEDLTYARPVYNQGTRSCIEIFKHAMENRVASKKRLVNHVHEAAAPGTNDHQRRWFNRFQAFLKTINVADGMTPSGEHIYRFIDTIAKIIPSKFRDKPRPSVKTIKVGLKNLVPMLIGHYESFSISNHYAVKCESLFNTLVHEGILIQGTWEKRRRIGFHTVLILGDAYLQSGLEEGCLSWDTHLSKHLSVVLIAACACRAGETARTPLYTGTEYLAFKDIILSFGKGDQPNDLSMDITLRAMKGFKNTLNEDRYIHIDALQDSKHNSVCPVKLLVIHALRTGAVDSSSWEDLTAQTLRRCDRTVQWKTPDRPVISAIVPGRCAFLDLEKPARTGQIMNTLTVMGRKAKLVVKATTHDIRRGSVKDISHVKGKIHGFADATVAAAVGHRMSSYMKDVTASYNGGSDVCIWTLRAESGFKDRQAPMIAASPFVARNPEKHEAQAYCEAEGWDPEDPHALKNAKRRLVEDQESSWRIVSKNAEVTADIPPHKKRFTTNTPILRERSASQINEGLATPDDANIDPRILAATSAPSSRVAEDAAGVEKSAPSIMTDAEPLNDDFDERSAELVLSQEDMIHAEHLELVLSCMPTDGEATVRVGEEDLEVNLDNNMLLEALEDAPIQDPDDLVHVSAEDFICFFARINVIRNRNAARLTDEVFQQDAMRWVATGNSRDDPTRFLFCCPQKEWGCTYSARVMSKLESHITTCRISKEQLFVQKELLYQCRRAGCTEKFGSVGGRNNHERGHDWVRRQCTRGCTDEKWFETKNAWDNHRKVHDDDWDVNTTCSYPECPRKTAFATRASYSSHLRDTHKLPAKETKQYIKAPTHRGTPFGKRSCPHRDCAGSDIQHSRRELEAHLKSRRKDGHGLSAQEATDMVDEMLK</sequence>